<feature type="compositionally biased region" description="Basic and acidic residues" evidence="1">
    <location>
        <begin position="873"/>
        <end position="883"/>
    </location>
</feature>
<dbReference type="Pfam" id="PF12937">
    <property type="entry name" value="F-box-like"/>
    <property type="match status" value="1"/>
</dbReference>
<feature type="region of interest" description="Disordered" evidence="1">
    <location>
        <begin position="1192"/>
        <end position="1223"/>
    </location>
</feature>
<reference evidence="4 5" key="1">
    <citation type="journal article" date="2020" name="ISME J.">
        <title>Uncovering the hidden diversity of litter-decomposition mechanisms in mushroom-forming fungi.</title>
        <authorList>
            <person name="Floudas D."/>
            <person name="Bentzer J."/>
            <person name="Ahren D."/>
            <person name="Johansson T."/>
            <person name="Persson P."/>
            <person name="Tunlid A."/>
        </authorList>
    </citation>
    <scope>NUCLEOTIDE SEQUENCE [LARGE SCALE GENOMIC DNA]</scope>
    <source>
        <strain evidence="4 5">CBS 101986</strain>
    </source>
</reference>
<evidence type="ECO:0000259" key="3">
    <source>
        <dbReference type="Pfam" id="PF12937"/>
    </source>
</evidence>
<feature type="region of interest" description="Disordered" evidence="1">
    <location>
        <begin position="1317"/>
        <end position="1345"/>
    </location>
</feature>
<feature type="domain" description="F-box" evidence="3">
    <location>
        <begin position="325"/>
        <end position="376"/>
    </location>
</feature>
<dbReference type="SUPFAM" id="SSF81383">
    <property type="entry name" value="F-box domain"/>
    <property type="match status" value="1"/>
</dbReference>
<evidence type="ECO:0000313" key="4">
    <source>
        <dbReference type="EMBL" id="KAF5312226.1"/>
    </source>
</evidence>
<dbReference type="CDD" id="cd09917">
    <property type="entry name" value="F-box_SF"/>
    <property type="match status" value="1"/>
</dbReference>
<dbReference type="Proteomes" id="UP000567179">
    <property type="component" value="Unassembled WGS sequence"/>
</dbReference>
<sequence>MSATEMKVFWLSLLPFTLMQRVASSRRAAGASNFEFEPSEDVSLKPRIGLHQKEVGIKKSTRGLQYLVKKARRLLRGDINAEPDARRAYHPPAHSLFQYSSADPHRIAVSFSIDFGPLQLYLRVSFEYNPTWDDDGTSAEPLGTTSKLLSGRRHESATPWTRLPERACAAAAAVTLTFSNYIPVVYLSDGLHSRLILAFYSFPRSLCVSQRLSGHKCLSELFAHLHTALANAQVSPTMFQLTSNADIDFVLVRLDIGIDSCISYSYHYLLYARCNGDYLPEVQSAASEVSSSNLKRRLPIMSSLTQTPRRTIHRPFPTRVISALLALPPEIILHILALLVGQTPLGPPAALIPVMLTCKELHEHATRPELLARICRFKLDVAAVQRRIITPWNVNLKEHLIYCCRLMRALRRGLPARDTEGSDVPRIQTPLEGEASCSTSSQRAGVGTDLEEIRDWDPSQVLFACLMMLLDNDGKNIAQLEWAGVHTYVRQFVAERLWDGSYLNDGWPLENDKNASALWVMWLITDQEMLEQETPAKREAFIDRIFPFVVQPQRYPSSEAPPNHFHLPLSNGSTAHIPQQVPLRFPITSWHAEAYKEPPMFPTPEHTPEMERYQPQMYPHYIPSRGFVMPYFGANPFLGAPPSSMAAKLLYVARREVQGIAAPPAPYVPATRATAPPTWRGPTAEDYLVLNAAKGALTPKRSRWDWNKGYCRVVGSQQVEGQGPGGGSSKKHDVIIWDGNELGKTDGDDDDDKENRRPHREGSELEDSRRWDTLWWRMRLCNNIYSPKPRFEAGSVYDPGCMRGSWRGKIYIPSGVPFSTLLNRAPIYPGVPDENGRFSESSIGLIMQPVFLDIQEHHRVCLGASYYRDSVRGRSRRANDHGIDATSTQASTTDACGIVPVPPPAHRDWNQFTYAAPFLPQLGVHSDNEDQEGADQEIGGNGTGPSASSSTGSTDETGTTSEDSGSSSSSRASTPGSRSAVLDRALHVALPGVPAPAEAQPVDEQMMVNPLGAQNVPYVEHLNPEDRENDASTDPSNESNRAVRGHDWQPENRIDQVDVSMTNAWFPGTLGSLQWAKREGEDVDSRLDALAQGRPVRKWRDDLLVSVAQNPDMNAPRGCVHPHGDDLGEKGPERKETRQTWVYETYDPDRVGAHEYYTSIAPPTGPAHARVGCKQCTEREAKLKEMRELEATKRHHREAKEHRRHLERDARRKARAESKKTEHSAAIDMLDNMMRSFGGQAADDDSHMEDLDTEGGVFGVGAPEDSETEDDDDDESDDQMSVLGDDFDGYDSDVEGRQSDNAQLRAQYYENMRRGYSPSRLMRPSTTNATSSASMTTSATTPGATACPSATADTIVTGGTPDSALIWGRRYTVYGRVRPWDGLVGMLRVGQNMLSTDYLFFFGYVVGRTFVGEWRIASSDVMRPTLGSAIVMSRYDE</sequence>
<feature type="compositionally biased region" description="Low complexity" evidence="1">
    <location>
        <begin position="944"/>
        <end position="979"/>
    </location>
</feature>
<protein>
    <recommendedName>
        <fullName evidence="3">F-box domain-containing protein</fullName>
    </recommendedName>
</protein>
<feature type="region of interest" description="Disordered" evidence="1">
    <location>
        <begin position="1114"/>
        <end position="1135"/>
    </location>
</feature>
<evidence type="ECO:0000256" key="2">
    <source>
        <dbReference type="SAM" id="SignalP"/>
    </source>
</evidence>
<feature type="compositionally biased region" description="Basic and acidic residues" evidence="1">
    <location>
        <begin position="1122"/>
        <end position="1135"/>
    </location>
</feature>
<proteinExistence type="predicted"/>
<evidence type="ECO:0000313" key="5">
    <source>
        <dbReference type="Proteomes" id="UP000567179"/>
    </source>
</evidence>
<dbReference type="EMBL" id="JAACJJ010000056">
    <property type="protein sequence ID" value="KAF5312226.1"/>
    <property type="molecule type" value="Genomic_DNA"/>
</dbReference>
<feature type="compositionally biased region" description="Acidic residues" evidence="1">
    <location>
        <begin position="1264"/>
        <end position="1278"/>
    </location>
</feature>
<keyword evidence="2" id="KW-0732">Signal</keyword>
<organism evidence="4 5">
    <name type="scientific">Psilocybe cf. subviscida</name>
    <dbReference type="NCBI Taxonomy" id="2480587"/>
    <lineage>
        <taxon>Eukaryota</taxon>
        <taxon>Fungi</taxon>
        <taxon>Dikarya</taxon>
        <taxon>Basidiomycota</taxon>
        <taxon>Agaricomycotina</taxon>
        <taxon>Agaricomycetes</taxon>
        <taxon>Agaricomycetidae</taxon>
        <taxon>Agaricales</taxon>
        <taxon>Agaricineae</taxon>
        <taxon>Strophariaceae</taxon>
        <taxon>Psilocybe</taxon>
    </lineage>
</organism>
<keyword evidence="5" id="KW-1185">Reference proteome</keyword>
<accession>A0A8H5AWY0</accession>
<comment type="caution">
    <text evidence="4">The sequence shown here is derived from an EMBL/GenBank/DDBJ whole genome shotgun (WGS) entry which is preliminary data.</text>
</comment>
<feature type="compositionally biased region" description="Low complexity" evidence="1">
    <location>
        <begin position="884"/>
        <end position="895"/>
    </location>
</feature>
<dbReference type="OrthoDB" id="5595695at2759"/>
<evidence type="ECO:0000256" key="1">
    <source>
        <dbReference type="SAM" id="MobiDB-lite"/>
    </source>
</evidence>
<dbReference type="InterPro" id="IPR001810">
    <property type="entry name" value="F-box_dom"/>
</dbReference>
<feature type="region of interest" description="Disordered" evidence="1">
    <location>
        <begin position="1024"/>
        <end position="1050"/>
    </location>
</feature>
<feature type="signal peptide" evidence="2">
    <location>
        <begin position="1"/>
        <end position="24"/>
    </location>
</feature>
<feature type="region of interest" description="Disordered" evidence="1">
    <location>
        <begin position="739"/>
        <end position="764"/>
    </location>
</feature>
<name>A0A8H5AWY0_9AGAR</name>
<gene>
    <name evidence="4" type="ORF">D9619_002504</name>
</gene>
<feature type="region of interest" description="Disordered" evidence="1">
    <location>
        <begin position="873"/>
        <end position="896"/>
    </location>
</feature>
<feature type="chain" id="PRO_5034808784" description="F-box domain-containing protein" evidence="2">
    <location>
        <begin position="25"/>
        <end position="1437"/>
    </location>
</feature>
<feature type="region of interest" description="Disordered" evidence="1">
    <location>
        <begin position="923"/>
        <end position="979"/>
    </location>
</feature>
<dbReference type="InterPro" id="IPR036047">
    <property type="entry name" value="F-box-like_dom_sf"/>
</dbReference>
<feature type="region of interest" description="Disordered" evidence="1">
    <location>
        <begin position="1238"/>
        <end position="1303"/>
    </location>
</feature>
<feature type="compositionally biased region" description="Low complexity" evidence="1">
    <location>
        <begin position="1324"/>
        <end position="1345"/>
    </location>
</feature>